<evidence type="ECO:0000256" key="3">
    <source>
        <dbReference type="SAM" id="MobiDB-lite"/>
    </source>
</evidence>
<evidence type="ECO:0000256" key="2">
    <source>
        <dbReference type="ARBA" id="ARBA00023326"/>
    </source>
</evidence>
<name>A0ABQ3ZFI9_9ACTN</name>
<dbReference type="SMART" id="SM00060">
    <property type="entry name" value="FN3"/>
    <property type="match status" value="1"/>
</dbReference>
<keyword evidence="2" id="KW-0119">Carbohydrate metabolism</keyword>
<dbReference type="Gene3D" id="1.25.40.10">
    <property type="entry name" value="Tetratricopeptide repeat domain"/>
    <property type="match status" value="1"/>
</dbReference>
<feature type="compositionally biased region" description="Low complexity" evidence="3">
    <location>
        <begin position="7"/>
        <end position="18"/>
    </location>
</feature>
<evidence type="ECO:0000259" key="5">
    <source>
        <dbReference type="SMART" id="SM00060"/>
    </source>
</evidence>
<feature type="compositionally biased region" description="Pro residues" evidence="3">
    <location>
        <begin position="164"/>
        <end position="196"/>
    </location>
</feature>
<dbReference type="Proteomes" id="UP000603200">
    <property type="component" value="Unassembled WGS sequence"/>
</dbReference>
<dbReference type="InterPro" id="IPR036116">
    <property type="entry name" value="FN3_sf"/>
</dbReference>
<keyword evidence="4" id="KW-0472">Membrane</keyword>
<protein>
    <recommendedName>
        <fullName evidence="5">Fibronectin type-III domain-containing protein</fullName>
    </recommendedName>
</protein>
<sequence>MSQPSPLQATRQRAQALADSGDAAQARALLENAVELGRMNLGEDDPEVLSTAHQLAVVLHRAGDAPAARRVLEEAYAAGQWRLGETDALMLGISYELGVVAEEMENRHEARRAFGRVAAHGPAVLGPDHWAVTRARAYLGEDPATVRIELPDNHAQSPLFPSANPAPTPPPAMHFPPPVSTPPPVSAPPPVSGPPTSVPPYGHAVDAYGYSVQSAPGVPAQRSVSAIPVSGQIVSGVPAAAPAEPRGSSMRVPALFAGIAAVLGVIIAVVALVIGLAGKGDKSEKSNVPTLSGPAPTDVRMRDYGSSVKLFWTDPANGRTSFMITGGRAGEQLRVMSQVGPSTVTFDLNGLNPDLDYCFAIVAVYSTTQFSTSPQICTGRDRSGASPAPSKS</sequence>
<feature type="domain" description="Fibronectin type-III" evidence="5">
    <location>
        <begin position="293"/>
        <end position="371"/>
    </location>
</feature>
<dbReference type="CDD" id="cd00063">
    <property type="entry name" value="FN3"/>
    <property type="match status" value="1"/>
</dbReference>
<feature type="region of interest" description="Disordered" evidence="3">
    <location>
        <begin position="154"/>
        <end position="196"/>
    </location>
</feature>
<proteinExistence type="predicted"/>
<reference evidence="6 7" key="1">
    <citation type="submission" date="2021-01" db="EMBL/GenBank/DDBJ databases">
        <title>Whole genome shotgun sequence of Actinoplanes humidus NBRC 14915.</title>
        <authorList>
            <person name="Komaki H."/>
            <person name="Tamura T."/>
        </authorList>
    </citation>
    <scope>NUCLEOTIDE SEQUENCE [LARGE SCALE GENOMIC DNA]</scope>
    <source>
        <strain evidence="6 7">NBRC 14915</strain>
    </source>
</reference>
<feature type="region of interest" description="Disordered" evidence="3">
    <location>
        <begin position="1"/>
        <end position="20"/>
    </location>
</feature>
<feature type="transmembrane region" description="Helical" evidence="4">
    <location>
        <begin position="254"/>
        <end position="277"/>
    </location>
</feature>
<dbReference type="RefSeq" id="WP_203834330.1">
    <property type="nucleotide sequence ID" value="NZ_BAAATV010000001.1"/>
</dbReference>
<keyword evidence="4" id="KW-0812">Transmembrane</keyword>
<evidence type="ECO:0000256" key="1">
    <source>
        <dbReference type="ARBA" id="ARBA00023295"/>
    </source>
</evidence>
<dbReference type="SUPFAM" id="SSF48452">
    <property type="entry name" value="TPR-like"/>
    <property type="match status" value="1"/>
</dbReference>
<keyword evidence="1" id="KW-0326">Glycosidase</keyword>
<accession>A0ABQ3ZFI9</accession>
<feature type="region of interest" description="Disordered" evidence="3">
    <location>
        <begin position="373"/>
        <end position="392"/>
    </location>
</feature>
<keyword evidence="7" id="KW-1185">Reference proteome</keyword>
<organism evidence="6 7">
    <name type="scientific">Winogradskya humida</name>
    <dbReference type="NCBI Taxonomy" id="113566"/>
    <lineage>
        <taxon>Bacteria</taxon>
        <taxon>Bacillati</taxon>
        <taxon>Actinomycetota</taxon>
        <taxon>Actinomycetes</taxon>
        <taxon>Micromonosporales</taxon>
        <taxon>Micromonosporaceae</taxon>
        <taxon>Winogradskya</taxon>
    </lineage>
</organism>
<dbReference type="SUPFAM" id="SSF49265">
    <property type="entry name" value="Fibronectin type III"/>
    <property type="match status" value="1"/>
</dbReference>
<evidence type="ECO:0000256" key="4">
    <source>
        <dbReference type="SAM" id="Phobius"/>
    </source>
</evidence>
<keyword evidence="1" id="KW-0378">Hydrolase</keyword>
<dbReference type="InterPro" id="IPR011990">
    <property type="entry name" value="TPR-like_helical_dom_sf"/>
</dbReference>
<comment type="caution">
    <text evidence="6">The sequence shown here is derived from an EMBL/GenBank/DDBJ whole genome shotgun (WGS) entry which is preliminary data.</text>
</comment>
<keyword evidence="2" id="KW-0624">Polysaccharide degradation</keyword>
<evidence type="ECO:0000313" key="7">
    <source>
        <dbReference type="Proteomes" id="UP000603200"/>
    </source>
</evidence>
<dbReference type="InterPro" id="IPR013783">
    <property type="entry name" value="Ig-like_fold"/>
</dbReference>
<dbReference type="EMBL" id="BOMN01000001">
    <property type="protein sequence ID" value="GIE17017.1"/>
    <property type="molecule type" value="Genomic_DNA"/>
</dbReference>
<dbReference type="Pfam" id="PF13424">
    <property type="entry name" value="TPR_12"/>
    <property type="match status" value="1"/>
</dbReference>
<dbReference type="InterPro" id="IPR003961">
    <property type="entry name" value="FN3_dom"/>
</dbReference>
<gene>
    <name evidence="6" type="ORF">Ahu01nite_001190</name>
</gene>
<dbReference type="Gene3D" id="2.60.40.10">
    <property type="entry name" value="Immunoglobulins"/>
    <property type="match status" value="1"/>
</dbReference>
<evidence type="ECO:0000313" key="6">
    <source>
        <dbReference type="EMBL" id="GIE17017.1"/>
    </source>
</evidence>
<keyword evidence="4" id="KW-1133">Transmembrane helix</keyword>